<feature type="compositionally biased region" description="Basic and acidic residues" evidence="1">
    <location>
        <begin position="1"/>
        <end position="14"/>
    </location>
</feature>
<accession>A0A8H7GM83</accession>
<feature type="region of interest" description="Disordered" evidence="1">
    <location>
        <begin position="1"/>
        <end position="66"/>
    </location>
</feature>
<gene>
    <name evidence="2" type="ORF">HF325_005873</name>
</gene>
<proteinExistence type="predicted"/>
<feature type="compositionally biased region" description="Basic and acidic residues" evidence="1">
    <location>
        <begin position="23"/>
        <end position="51"/>
    </location>
</feature>
<comment type="caution">
    <text evidence="2">The sequence shown here is derived from an EMBL/GenBank/DDBJ whole genome shotgun (WGS) entry which is preliminary data.</text>
</comment>
<sequence>MVHKHDLYTPESDVRTLVTNGDAAERESGGNHVGENERESGNESTTKHEDGGGGPWFPTRLIRMFS</sequence>
<organism evidence="2 3">
    <name type="scientific">Metschnikowia pulcherrima</name>
    <dbReference type="NCBI Taxonomy" id="27326"/>
    <lineage>
        <taxon>Eukaryota</taxon>
        <taxon>Fungi</taxon>
        <taxon>Dikarya</taxon>
        <taxon>Ascomycota</taxon>
        <taxon>Saccharomycotina</taxon>
        <taxon>Pichiomycetes</taxon>
        <taxon>Metschnikowiaceae</taxon>
        <taxon>Metschnikowia</taxon>
    </lineage>
</organism>
<evidence type="ECO:0000256" key="1">
    <source>
        <dbReference type="SAM" id="MobiDB-lite"/>
    </source>
</evidence>
<evidence type="ECO:0000313" key="2">
    <source>
        <dbReference type="EMBL" id="KAF8000024.1"/>
    </source>
</evidence>
<name>A0A8H7GM83_9ASCO</name>
<protein>
    <submittedName>
        <fullName evidence="2">Uncharacterized protein</fullName>
    </submittedName>
</protein>
<evidence type="ECO:0000313" key="3">
    <source>
        <dbReference type="Proteomes" id="UP000649328"/>
    </source>
</evidence>
<dbReference type="EMBL" id="JACBPP010000008">
    <property type="protein sequence ID" value="KAF8000024.1"/>
    <property type="molecule type" value="Genomic_DNA"/>
</dbReference>
<reference evidence="2" key="1">
    <citation type="submission" date="2020-10" db="EMBL/GenBank/DDBJ databases">
        <title>The Whole-Genome Sequence of Metschnikowia persimmonesis, a Novel Endophytic Yeast Species Isolated from Medicinal Plant Diospyros kaki Thumb.</title>
        <authorList>
            <person name="Rahmat E."/>
            <person name="Kang Y."/>
        </authorList>
    </citation>
    <scope>NUCLEOTIDE SEQUENCE</scope>
    <source>
        <strain evidence="2">KIOM G15050</strain>
    </source>
</reference>
<dbReference type="AlphaFoldDB" id="A0A8H7GM83"/>
<dbReference type="Proteomes" id="UP000649328">
    <property type="component" value="Unassembled WGS sequence"/>
</dbReference>
<keyword evidence="3" id="KW-1185">Reference proteome</keyword>